<keyword evidence="1" id="KW-0732">Signal</keyword>
<dbReference type="OrthoDB" id="5904369at2759"/>
<keyword evidence="3" id="KW-1185">Reference proteome</keyword>
<gene>
    <name evidence="2 4" type="primary">try-13</name>
    <name evidence="2" type="ORF">CELE_F25E5.7</name>
    <name evidence="4" type="ORF">F25E5.7</name>
</gene>
<dbReference type="WormBase" id="F25E5.7">
    <property type="protein sequence ID" value="CE32875"/>
    <property type="gene ID" value="WBGene00017788"/>
    <property type="gene designation" value="try-13"/>
</dbReference>
<feature type="signal peptide" evidence="1">
    <location>
        <begin position="1"/>
        <end position="17"/>
    </location>
</feature>
<dbReference type="Gene3D" id="2.40.10.10">
    <property type="entry name" value="Trypsin-like serine proteases"/>
    <property type="match status" value="1"/>
</dbReference>
<evidence type="ECO:0007829" key="5">
    <source>
        <dbReference type="PeptideAtlas" id="O76649"/>
    </source>
</evidence>
<dbReference type="STRING" id="6239.F25E5.7.1"/>
<feature type="chain" id="PRO_5004159804" evidence="1">
    <location>
        <begin position="18"/>
        <end position="379"/>
    </location>
</feature>
<dbReference type="PANTHER" id="PTHR22596">
    <property type="entry name" value="TRYPSIN-LIKE PROTEASE PROTEIN 6"/>
    <property type="match status" value="1"/>
</dbReference>
<dbReference type="AGR" id="WB:WBGene00017788"/>
<dbReference type="eggNOG" id="KOG3627">
    <property type="taxonomic scope" value="Eukaryota"/>
</dbReference>
<dbReference type="Bgee" id="WBGene00017788">
    <property type="expression patterns" value="Expressed in adult organism and 1 other cell type or tissue"/>
</dbReference>
<sequence>MNIGILISLLFLGFSSSRIIGEKENQVLQSYCGRTPFLQRRIINGKPLEAFENPWAVAAQFQYYVQKDGKPKRLVMVFPGTVISPYHILTYNLVRSYDGVFGFQHKENMTSNGTCLGEHYFLPEEYTDRFDIIMDRSKFDMTRKFQDLVRRVIVINGCPDVNSAKVLILELKKPLELNPSIWPVCISNDPQLFDRSSDFSVSGIDAKGVLNSGLFKPVNCSVEGPFSCAEAVDNKQRMCAYDSGGSAISNVSGQNTVLGVYVTGNMNCNANPQNLTDFKFINIANHRESICKLTGICVPDPERIDPTSSALPPTPYEPVGYDGEVLTAEHFDPMRLNGSDPAESIRAERIDPMKLNGSAHHGEGVKKTVNIYINWNKKT</sequence>
<reference evidence="2 3" key="1">
    <citation type="journal article" date="1998" name="Science">
        <title>Genome sequence of the nematode C. elegans: a platform for investigating biology.</title>
        <authorList>
            <consortium name="The C. elegans sequencing consortium"/>
            <person name="Sulson J.E."/>
            <person name="Waterston R."/>
        </authorList>
    </citation>
    <scope>NUCLEOTIDE SEQUENCE [LARGE SCALE GENOMIC DNA]</scope>
    <source>
        <strain evidence="2 3">Bristol N2</strain>
    </source>
</reference>
<dbReference type="KEGG" id="cel:CELE_F25E5.7"/>
<keyword evidence="5" id="KW-1267">Proteomics identification</keyword>
<proteinExistence type="evidence at protein level"/>
<dbReference type="CTD" id="353443"/>
<dbReference type="PANTHER" id="PTHR22596:SF3">
    <property type="entry name" value="PEPTIDASE S1 DOMAIN-CONTAINING PROTEIN"/>
    <property type="match status" value="1"/>
</dbReference>
<dbReference type="UCSC" id="F25E5.7">
    <property type="organism name" value="c. elegans"/>
</dbReference>
<evidence type="ECO:0000313" key="3">
    <source>
        <dbReference type="Proteomes" id="UP000001940"/>
    </source>
</evidence>
<dbReference type="OMA" id="NHRESIC"/>
<dbReference type="GeneID" id="353443"/>
<organism evidence="2 3">
    <name type="scientific">Caenorhabditis elegans</name>
    <dbReference type="NCBI Taxonomy" id="6239"/>
    <lineage>
        <taxon>Eukaryota</taxon>
        <taxon>Metazoa</taxon>
        <taxon>Ecdysozoa</taxon>
        <taxon>Nematoda</taxon>
        <taxon>Chromadorea</taxon>
        <taxon>Rhabditida</taxon>
        <taxon>Rhabditina</taxon>
        <taxon>Rhabditomorpha</taxon>
        <taxon>Rhabditoidea</taxon>
        <taxon>Rhabditidae</taxon>
        <taxon>Peloderinae</taxon>
        <taxon>Caenorhabditis</taxon>
    </lineage>
</organism>
<dbReference type="PhylomeDB" id="O76649"/>
<dbReference type="PeptideAtlas" id="O76649"/>
<dbReference type="EMBL" id="BX284605">
    <property type="protein sequence ID" value="CCD65092.1"/>
    <property type="molecule type" value="Genomic_DNA"/>
</dbReference>
<dbReference type="Proteomes" id="UP000001940">
    <property type="component" value="Chromosome V"/>
</dbReference>
<dbReference type="InterPro" id="IPR005514">
    <property type="entry name" value="DUF316"/>
</dbReference>
<evidence type="ECO:0000313" key="2">
    <source>
        <dbReference type="EMBL" id="CCD65092.1"/>
    </source>
</evidence>
<dbReference type="RefSeq" id="NP_872235.1">
    <property type="nucleotide sequence ID" value="NM_182435.2"/>
</dbReference>
<dbReference type="InterPro" id="IPR043504">
    <property type="entry name" value="Peptidase_S1_PA_chymotrypsin"/>
</dbReference>
<accession>O76649</accession>
<dbReference type="SUPFAM" id="SSF50494">
    <property type="entry name" value="Trypsin-like serine proteases"/>
    <property type="match status" value="1"/>
</dbReference>
<dbReference type="Pfam" id="PF03761">
    <property type="entry name" value="DUF316"/>
    <property type="match status" value="1"/>
</dbReference>
<dbReference type="AlphaFoldDB" id="O76649"/>
<protein>
    <submittedName>
        <fullName evidence="2">Peptidase S1 domain-containing protein</fullName>
    </submittedName>
</protein>
<dbReference type="PaxDb" id="6239-F25E5.7"/>
<dbReference type="InParanoid" id="O76649"/>
<evidence type="ECO:0000256" key="1">
    <source>
        <dbReference type="SAM" id="SignalP"/>
    </source>
</evidence>
<evidence type="ECO:0000313" key="4">
    <source>
        <dbReference type="WormBase" id="F25E5.7"/>
    </source>
</evidence>
<name>O76649_CAEEL</name>
<dbReference type="HOGENOM" id="CLU_049497_0_0_1"/>
<dbReference type="SMR" id="O76649"/>
<dbReference type="InterPro" id="IPR009003">
    <property type="entry name" value="Peptidase_S1_PA"/>
</dbReference>